<gene>
    <name evidence="3" type="ORF">OB919_02240</name>
</gene>
<dbReference type="InterPro" id="IPR006640">
    <property type="entry name" value="SprT-like_domain"/>
</dbReference>
<comment type="caution">
    <text evidence="3">The sequence shown here is derived from an EMBL/GenBank/DDBJ whole genome shotgun (WGS) entry which is preliminary data.</text>
</comment>
<evidence type="ECO:0000256" key="1">
    <source>
        <dbReference type="SAM" id="MobiDB-lite"/>
    </source>
</evidence>
<evidence type="ECO:0000313" key="4">
    <source>
        <dbReference type="Proteomes" id="UP001321047"/>
    </source>
</evidence>
<dbReference type="Pfam" id="PF10263">
    <property type="entry name" value="SprT-like"/>
    <property type="match status" value="1"/>
</dbReference>
<dbReference type="Proteomes" id="UP001321047">
    <property type="component" value="Unassembled WGS sequence"/>
</dbReference>
<keyword evidence="3" id="KW-0378">Hydrolase</keyword>
<keyword evidence="3" id="KW-0645">Protease</keyword>
<dbReference type="GO" id="GO:0006950">
    <property type="term" value="P:response to stress"/>
    <property type="evidence" value="ECO:0007669"/>
    <property type="project" value="UniProtKB-ARBA"/>
</dbReference>
<name>A0AAP2Z4Y8_9EURY</name>
<dbReference type="RefSeq" id="WP_342805943.1">
    <property type="nucleotide sequence ID" value="NZ_JAOPJZ010000001.1"/>
</dbReference>
<dbReference type="AlphaFoldDB" id="A0AAP2Z4Y8"/>
<reference evidence="3 4" key="1">
    <citation type="submission" date="2022-09" db="EMBL/GenBank/DDBJ databases">
        <title>Enrichment on poylsaccharides allowed isolation of novel metabolic and taxonomic groups of Haloarchaea.</title>
        <authorList>
            <person name="Sorokin D.Y."/>
            <person name="Elcheninov A.G."/>
            <person name="Khizhniak T.V."/>
            <person name="Kolganova T.V."/>
            <person name="Kublanov I.V."/>
        </authorList>
    </citation>
    <scope>NUCLEOTIDE SEQUENCE [LARGE SCALE GENOMIC DNA]</scope>
    <source>
        <strain evidence="3 4">AArc-curdl1</strain>
    </source>
</reference>
<dbReference type="EMBL" id="JAOPJZ010000001">
    <property type="protein sequence ID" value="MCU4750809.1"/>
    <property type="molecule type" value="Genomic_DNA"/>
</dbReference>
<sequence>MSPGIAVTDDGPISSNAHQGEPLARNDDSPGDTQPVGDETLTIDDELISRARIHARQVEIDVEWERLEWAVSSRAKRRAGACRWNREREVATIVLSRRAYRAYDWETFAEVVRHELVHAWEFQHFGESGHGERFRRMASRLEAPRHCPSFTEPRYRLRCQNQGCEWEASRHRASKPVTTPERYRCGSCGADYEVEHTDSGRTWSCSSGYGGVKAALGDRW</sequence>
<feature type="domain" description="SprT-like" evidence="2">
    <location>
        <begin position="39"/>
        <end position="195"/>
    </location>
</feature>
<keyword evidence="4" id="KW-1185">Reference proteome</keyword>
<keyword evidence="3" id="KW-0482">Metalloprotease</keyword>
<protein>
    <submittedName>
        <fullName evidence="3">SprT family zinc-dependent metalloprotease</fullName>
    </submittedName>
</protein>
<proteinExistence type="predicted"/>
<evidence type="ECO:0000259" key="2">
    <source>
        <dbReference type="SMART" id="SM00731"/>
    </source>
</evidence>
<feature type="region of interest" description="Disordered" evidence="1">
    <location>
        <begin position="1"/>
        <end position="38"/>
    </location>
</feature>
<evidence type="ECO:0000313" key="3">
    <source>
        <dbReference type="EMBL" id="MCU4750809.1"/>
    </source>
</evidence>
<organism evidence="3 4">
    <name type="scientific">Natronosalvus hydrolyticus</name>
    <dbReference type="NCBI Taxonomy" id="2979988"/>
    <lineage>
        <taxon>Archaea</taxon>
        <taxon>Methanobacteriati</taxon>
        <taxon>Methanobacteriota</taxon>
        <taxon>Stenosarchaea group</taxon>
        <taxon>Halobacteria</taxon>
        <taxon>Halobacteriales</taxon>
        <taxon>Natrialbaceae</taxon>
        <taxon>Natronosalvus</taxon>
    </lineage>
</organism>
<dbReference type="SMART" id="SM00731">
    <property type="entry name" value="SprT"/>
    <property type="match status" value="1"/>
</dbReference>
<accession>A0AAP2Z4Y8</accession>
<dbReference type="GO" id="GO:0008237">
    <property type="term" value="F:metallopeptidase activity"/>
    <property type="evidence" value="ECO:0007669"/>
    <property type="project" value="UniProtKB-KW"/>
</dbReference>